<dbReference type="Proteomes" id="UP000821865">
    <property type="component" value="Chromosome 3"/>
</dbReference>
<gene>
    <name evidence="1" type="ORF">HPB49_000280</name>
</gene>
<name>A0ACB8D1J1_DERSI</name>
<dbReference type="EMBL" id="CM023472">
    <property type="protein sequence ID" value="KAH7958250.1"/>
    <property type="molecule type" value="Genomic_DNA"/>
</dbReference>
<evidence type="ECO:0000313" key="1">
    <source>
        <dbReference type="EMBL" id="KAH7958250.1"/>
    </source>
</evidence>
<accession>A0ACB8D1J1</accession>
<organism evidence="1 2">
    <name type="scientific">Dermacentor silvarum</name>
    <name type="common">Tick</name>
    <dbReference type="NCBI Taxonomy" id="543639"/>
    <lineage>
        <taxon>Eukaryota</taxon>
        <taxon>Metazoa</taxon>
        <taxon>Ecdysozoa</taxon>
        <taxon>Arthropoda</taxon>
        <taxon>Chelicerata</taxon>
        <taxon>Arachnida</taxon>
        <taxon>Acari</taxon>
        <taxon>Parasitiformes</taxon>
        <taxon>Ixodida</taxon>
        <taxon>Ixodoidea</taxon>
        <taxon>Ixodidae</taxon>
        <taxon>Rhipicephalinae</taxon>
        <taxon>Dermacentor</taxon>
    </lineage>
</organism>
<proteinExistence type="predicted"/>
<comment type="caution">
    <text evidence="1">The sequence shown here is derived from an EMBL/GenBank/DDBJ whole genome shotgun (WGS) entry which is preliminary data.</text>
</comment>
<evidence type="ECO:0000313" key="2">
    <source>
        <dbReference type="Proteomes" id="UP000821865"/>
    </source>
</evidence>
<reference evidence="1" key="1">
    <citation type="submission" date="2020-05" db="EMBL/GenBank/DDBJ databases">
        <title>Large-scale comparative analyses of tick genomes elucidate their genetic diversity and vector capacities.</title>
        <authorList>
            <person name="Jia N."/>
            <person name="Wang J."/>
            <person name="Shi W."/>
            <person name="Du L."/>
            <person name="Sun Y."/>
            <person name="Zhan W."/>
            <person name="Jiang J."/>
            <person name="Wang Q."/>
            <person name="Zhang B."/>
            <person name="Ji P."/>
            <person name="Sakyi L.B."/>
            <person name="Cui X."/>
            <person name="Yuan T."/>
            <person name="Jiang B."/>
            <person name="Yang W."/>
            <person name="Lam T.T.-Y."/>
            <person name="Chang Q."/>
            <person name="Ding S."/>
            <person name="Wang X."/>
            <person name="Zhu J."/>
            <person name="Ruan X."/>
            <person name="Zhao L."/>
            <person name="Wei J."/>
            <person name="Que T."/>
            <person name="Du C."/>
            <person name="Cheng J."/>
            <person name="Dai P."/>
            <person name="Han X."/>
            <person name="Huang E."/>
            <person name="Gao Y."/>
            <person name="Liu J."/>
            <person name="Shao H."/>
            <person name="Ye R."/>
            <person name="Li L."/>
            <person name="Wei W."/>
            <person name="Wang X."/>
            <person name="Wang C."/>
            <person name="Yang T."/>
            <person name="Huo Q."/>
            <person name="Li W."/>
            <person name="Guo W."/>
            <person name="Chen H."/>
            <person name="Zhou L."/>
            <person name="Ni X."/>
            <person name="Tian J."/>
            <person name="Zhou Y."/>
            <person name="Sheng Y."/>
            <person name="Liu T."/>
            <person name="Pan Y."/>
            <person name="Xia L."/>
            <person name="Li J."/>
            <person name="Zhao F."/>
            <person name="Cao W."/>
        </authorList>
    </citation>
    <scope>NUCLEOTIDE SEQUENCE</scope>
    <source>
        <strain evidence="1">Dsil-2018</strain>
    </source>
</reference>
<protein>
    <submittedName>
        <fullName evidence="1">Uncharacterized protein</fullName>
    </submittedName>
</protein>
<keyword evidence="2" id="KW-1185">Reference proteome</keyword>
<sequence length="197" mass="21647">MESKLAALLALVAVVALLQPLPSVRAMSGAPILMHQSFMKSGIVTDVIATVPKHFVEVFYPDTPGVLLGNTLTPKQTESVPDVRVPGDPDHRYTVILLDPDAPSRKDPKMRHWLHWLVVNVPHNDTTTLTKYAGPTPPPGTGPHRYVFLVYKQKRAIARNGLKGFGKERAKFNLTAFLEAADAKELVAGNFFSTETK</sequence>